<dbReference type="InterPro" id="IPR029063">
    <property type="entry name" value="SAM-dependent_MTases_sf"/>
</dbReference>
<reference evidence="2" key="1">
    <citation type="journal article" date="2019" name="Int. J. Syst. Evol. Microbiol.">
        <title>The Global Catalogue of Microorganisms (GCM) 10K type strain sequencing project: providing services to taxonomists for standard genome sequencing and annotation.</title>
        <authorList>
            <consortium name="The Broad Institute Genomics Platform"/>
            <consortium name="The Broad Institute Genome Sequencing Center for Infectious Disease"/>
            <person name="Wu L."/>
            <person name="Ma J."/>
        </authorList>
    </citation>
    <scope>NUCLEOTIDE SEQUENCE [LARGE SCALE GENOMIC DNA]</scope>
    <source>
        <strain evidence="2">JCM 31486</strain>
    </source>
</reference>
<name>A0ABW3MFI7_9PSEU</name>
<evidence type="ECO:0000313" key="1">
    <source>
        <dbReference type="EMBL" id="MFD1047800.1"/>
    </source>
</evidence>
<dbReference type="SUPFAM" id="SSF53335">
    <property type="entry name" value="S-adenosyl-L-methionine-dependent methyltransferases"/>
    <property type="match status" value="1"/>
</dbReference>
<protein>
    <submittedName>
        <fullName evidence="1">Class I SAM-dependent methyltransferase</fullName>
        <ecNumber evidence="1">2.1.1.-</ecNumber>
    </submittedName>
</protein>
<organism evidence="1 2">
    <name type="scientific">Kibdelosporangium lantanae</name>
    <dbReference type="NCBI Taxonomy" id="1497396"/>
    <lineage>
        <taxon>Bacteria</taxon>
        <taxon>Bacillati</taxon>
        <taxon>Actinomycetota</taxon>
        <taxon>Actinomycetes</taxon>
        <taxon>Pseudonocardiales</taxon>
        <taxon>Pseudonocardiaceae</taxon>
        <taxon>Kibdelosporangium</taxon>
    </lineage>
</organism>
<dbReference type="Proteomes" id="UP001597045">
    <property type="component" value="Unassembled WGS sequence"/>
</dbReference>
<comment type="caution">
    <text evidence="1">The sequence shown here is derived from an EMBL/GenBank/DDBJ whole genome shotgun (WGS) entry which is preliminary data.</text>
</comment>
<keyword evidence="1" id="KW-0489">Methyltransferase</keyword>
<sequence length="63" mass="7409">ALGADYARTLDCWRSRFLDGRDRVAALGFDDVFRRMWEFYLAYTSAGFRAGYLNVWQFGMVKE</sequence>
<dbReference type="GO" id="GO:0008168">
    <property type="term" value="F:methyltransferase activity"/>
    <property type="evidence" value="ECO:0007669"/>
    <property type="project" value="UniProtKB-KW"/>
</dbReference>
<dbReference type="EMBL" id="JBHTIS010001257">
    <property type="protein sequence ID" value="MFD1047800.1"/>
    <property type="molecule type" value="Genomic_DNA"/>
</dbReference>
<keyword evidence="2" id="KW-1185">Reference proteome</keyword>
<dbReference type="Pfam" id="PF02353">
    <property type="entry name" value="CMAS"/>
    <property type="match status" value="1"/>
</dbReference>
<dbReference type="PANTHER" id="PTHR43667:SF2">
    <property type="entry name" value="FATTY ACID C-METHYL TRANSFERASE"/>
    <property type="match status" value="1"/>
</dbReference>
<keyword evidence="1" id="KW-0808">Transferase</keyword>
<evidence type="ECO:0000313" key="2">
    <source>
        <dbReference type="Proteomes" id="UP001597045"/>
    </source>
</evidence>
<dbReference type="EC" id="2.1.1.-" evidence="1"/>
<dbReference type="InterPro" id="IPR050723">
    <property type="entry name" value="CFA/CMAS"/>
</dbReference>
<gene>
    <name evidence="1" type="ORF">ACFQ1S_20800</name>
</gene>
<proteinExistence type="predicted"/>
<dbReference type="Gene3D" id="3.40.50.150">
    <property type="entry name" value="Vaccinia Virus protein VP39"/>
    <property type="match status" value="1"/>
</dbReference>
<dbReference type="GO" id="GO:0032259">
    <property type="term" value="P:methylation"/>
    <property type="evidence" value="ECO:0007669"/>
    <property type="project" value="UniProtKB-KW"/>
</dbReference>
<dbReference type="PANTHER" id="PTHR43667">
    <property type="entry name" value="CYCLOPROPANE-FATTY-ACYL-PHOSPHOLIPID SYNTHASE"/>
    <property type="match status" value="1"/>
</dbReference>
<feature type="non-terminal residue" evidence="1">
    <location>
        <position position="1"/>
    </location>
</feature>
<accession>A0ABW3MFI7</accession>